<keyword evidence="3 5" id="KW-0012">Acyltransferase</keyword>
<name>A0A6I6IM75_9RHOB</name>
<proteinExistence type="predicted"/>
<keyword evidence="2 5" id="KW-0808">Transferase</keyword>
<reference evidence="6" key="1">
    <citation type="submission" date="2018-12" db="EMBL/GenBank/DDBJ databases">
        <title>Complete genome sequence of Roseovarius sp. MME-070.</title>
        <authorList>
            <person name="Nam Y.-D."/>
            <person name="Kang J."/>
            <person name="Chung W.-H."/>
            <person name="Park Y.S."/>
        </authorList>
    </citation>
    <scope>NUCLEOTIDE SEQUENCE [LARGE SCALE GENOMIC DNA]</scope>
    <source>
        <strain evidence="6">MME-070</strain>
    </source>
</reference>
<feature type="domain" description="Phospholipid/glycerol acyltransferase" evidence="4">
    <location>
        <begin position="36"/>
        <end position="157"/>
    </location>
</feature>
<dbReference type="Pfam" id="PF01553">
    <property type="entry name" value="Acyltransferase"/>
    <property type="match status" value="1"/>
</dbReference>
<dbReference type="Proteomes" id="UP000428330">
    <property type="component" value="Chromosome"/>
</dbReference>
<dbReference type="GO" id="GO:0003841">
    <property type="term" value="F:1-acylglycerol-3-phosphate O-acyltransferase activity"/>
    <property type="evidence" value="ECO:0007669"/>
    <property type="project" value="TreeGrafter"/>
</dbReference>
<dbReference type="SUPFAM" id="SSF69593">
    <property type="entry name" value="Glycerol-3-phosphate (1)-acyltransferase"/>
    <property type="match status" value="1"/>
</dbReference>
<dbReference type="OrthoDB" id="9808424at2"/>
<evidence type="ECO:0000256" key="2">
    <source>
        <dbReference type="ARBA" id="ARBA00022679"/>
    </source>
</evidence>
<evidence type="ECO:0000313" key="6">
    <source>
        <dbReference type="Proteomes" id="UP000428330"/>
    </source>
</evidence>
<dbReference type="EMBL" id="CP034348">
    <property type="protein sequence ID" value="QGX96883.1"/>
    <property type="molecule type" value="Genomic_DNA"/>
</dbReference>
<comment type="pathway">
    <text evidence="1">Lipid metabolism.</text>
</comment>
<dbReference type="KEGG" id="rom:EI983_00735"/>
<dbReference type="PANTHER" id="PTHR10434">
    <property type="entry name" value="1-ACYL-SN-GLYCEROL-3-PHOSPHATE ACYLTRANSFERASE"/>
    <property type="match status" value="1"/>
</dbReference>
<dbReference type="AlphaFoldDB" id="A0A6I6IM75"/>
<dbReference type="InterPro" id="IPR002123">
    <property type="entry name" value="Plipid/glycerol_acylTrfase"/>
</dbReference>
<evidence type="ECO:0000313" key="5">
    <source>
        <dbReference type="EMBL" id="QGX96883.1"/>
    </source>
</evidence>
<dbReference type="GO" id="GO:0006654">
    <property type="term" value="P:phosphatidic acid biosynthetic process"/>
    <property type="evidence" value="ECO:0007669"/>
    <property type="project" value="TreeGrafter"/>
</dbReference>
<dbReference type="PANTHER" id="PTHR10434:SF11">
    <property type="entry name" value="1-ACYL-SN-GLYCEROL-3-PHOSPHATE ACYLTRANSFERASE"/>
    <property type="match status" value="1"/>
</dbReference>
<accession>A0A6I6IM75</accession>
<evidence type="ECO:0000259" key="4">
    <source>
        <dbReference type="SMART" id="SM00563"/>
    </source>
</evidence>
<sequence length="210" mass="23352">MPIVARVTALAIIGFSRLITAVQGFWPGGAPDRRQAIYFANHTSNGDFILIWTVLGALRWRTRPVAAADYWLTSPVRRFIGTHVINAVLIDRNPETRTQDPIEQMVEALDEGSSLIIFPEGTRNSGDDLLLPFKPGIFHLAEQRPDIPLIPAWIENLNRVLPKGEVIPVPYICTVKFGAAMSLEKGESKDAFLRRAETMVLALHSEEGRA</sequence>
<organism evidence="5 6">
    <name type="scientific">Roseovarius faecimaris</name>
    <dbReference type="NCBI Taxonomy" id="2494550"/>
    <lineage>
        <taxon>Bacteria</taxon>
        <taxon>Pseudomonadati</taxon>
        <taxon>Pseudomonadota</taxon>
        <taxon>Alphaproteobacteria</taxon>
        <taxon>Rhodobacterales</taxon>
        <taxon>Roseobacteraceae</taxon>
        <taxon>Roseovarius</taxon>
    </lineage>
</organism>
<dbReference type="CDD" id="cd07989">
    <property type="entry name" value="LPLAT_AGPAT-like"/>
    <property type="match status" value="1"/>
</dbReference>
<dbReference type="SMART" id="SM00563">
    <property type="entry name" value="PlsC"/>
    <property type="match status" value="1"/>
</dbReference>
<evidence type="ECO:0000256" key="3">
    <source>
        <dbReference type="ARBA" id="ARBA00023315"/>
    </source>
</evidence>
<protein>
    <submittedName>
        <fullName evidence="5">1-acyl-sn-glycerol-3-phosphate acyltransferase</fullName>
    </submittedName>
</protein>
<evidence type="ECO:0000256" key="1">
    <source>
        <dbReference type="ARBA" id="ARBA00005189"/>
    </source>
</evidence>
<gene>
    <name evidence="5" type="ORF">EI983_00735</name>
</gene>
<dbReference type="RefSeq" id="WP_157705351.1">
    <property type="nucleotide sequence ID" value="NZ_CP034348.1"/>
</dbReference>
<keyword evidence="6" id="KW-1185">Reference proteome</keyword>